<dbReference type="InterPro" id="IPR011059">
    <property type="entry name" value="Metal-dep_hydrolase_composite"/>
</dbReference>
<protein>
    <recommendedName>
        <fullName evidence="5">Amidohydrolase-related domain-containing protein</fullName>
    </recommendedName>
</protein>
<evidence type="ECO:0000256" key="3">
    <source>
        <dbReference type="ARBA" id="ARBA00022801"/>
    </source>
</evidence>
<accession>A0A1L9VUW8</accession>
<gene>
    <name evidence="6" type="ORF">ASPGLDRAFT_71924</name>
</gene>
<dbReference type="SUPFAM" id="SSF51556">
    <property type="entry name" value="Metallo-dependent hydrolases"/>
    <property type="match status" value="1"/>
</dbReference>
<reference evidence="7" key="1">
    <citation type="journal article" date="2017" name="Genome Biol.">
        <title>Comparative genomics reveals high biological diversity and specific adaptations in the industrially and medically important fungal genus Aspergillus.</title>
        <authorList>
            <person name="de Vries R.P."/>
            <person name="Riley R."/>
            <person name="Wiebenga A."/>
            <person name="Aguilar-Osorio G."/>
            <person name="Amillis S."/>
            <person name="Uchima C.A."/>
            <person name="Anderluh G."/>
            <person name="Asadollahi M."/>
            <person name="Askin M."/>
            <person name="Barry K."/>
            <person name="Battaglia E."/>
            <person name="Bayram O."/>
            <person name="Benocci T."/>
            <person name="Braus-Stromeyer S.A."/>
            <person name="Caldana C."/>
            <person name="Canovas D."/>
            <person name="Cerqueira G.C."/>
            <person name="Chen F."/>
            <person name="Chen W."/>
            <person name="Choi C."/>
            <person name="Clum A."/>
            <person name="Dos Santos R.A."/>
            <person name="Damasio A.R."/>
            <person name="Diallinas G."/>
            <person name="Emri T."/>
            <person name="Fekete E."/>
            <person name="Flipphi M."/>
            <person name="Freyberg S."/>
            <person name="Gallo A."/>
            <person name="Gournas C."/>
            <person name="Habgood R."/>
            <person name="Hainaut M."/>
            <person name="Harispe M.L."/>
            <person name="Henrissat B."/>
            <person name="Hilden K.S."/>
            <person name="Hope R."/>
            <person name="Hossain A."/>
            <person name="Karabika E."/>
            <person name="Karaffa L."/>
            <person name="Karanyi Z."/>
            <person name="Krasevec N."/>
            <person name="Kuo A."/>
            <person name="Kusch H."/>
            <person name="LaButti K."/>
            <person name="Lagendijk E.L."/>
            <person name="Lapidus A."/>
            <person name="Levasseur A."/>
            <person name="Lindquist E."/>
            <person name="Lipzen A."/>
            <person name="Logrieco A.F."/>
            <person name="MacCabe A."/>
            <person name="Maekelae M.R."/>
            <person name="Malavazi I."/>
            <person name="Melin P."/>
            <person name="Meyer V."/>
            <person name="Mielnichuk N."/>
            <person name="Miskei M."/>
            <person name="Molnar A.P."/>
            <person name="Mule G."/>
            <person name="Ngan C.Y."/>
            <person name="Orejas M."/>
            <person name="Orosz E."/>
            <person name="Ouedraogo J.P."/>
            <person name="Overkamp K.M."/>
            <person name="Park H.-S."/>
            <person name="Perrone G."/>
            <person name="Piumi F."/>
            <person name="Punt P.J."/>
            <person name="Ram A.F."/>
            <person name="Ramon A."/>
            <person name="Rauscher S."/>
            <person name="Record E."/>
            <person name="Riano-Pachon D.M."/>
            <person name="Robert V."/>
            <person name="Roehrig J."/>
            <person name="Ruller R."/>
            <person name="Salamov A."/>
            <person name="Salih N.S."/>
            <person name="Samson R.A."/>
            <person name="Sandor E."/>
            <person name="Sanguinetti M."/>
            <person name="Schuetze T."/>
            <person name="Sepcic K."/>
            <person name="Shelest E."/>
            <person name="Sherlock G."/>
            <person name="Sophianopoulou V."/>
            <person name="Squina F.M."/>
            <person name="Sun H."/>
            <person name="Susca A."/>
            <person name="Todd R.B."/>
            <person name="Tsang A."/>
            <person name="Unkles S.E."/>
            <person name="van de Wiele N."/>
            <person name="van Rossen-Uffink D."/>
            <person name="Oliveira J.V."/>
            <person name="Vesth T.C."/>
            <person name="Visser J."/>
            <person name="Yu J.-H."/>
            <person name="Zhou M."/>
            <person name="Andersen M.R."/>
            <person name="Archer D.B."/>
            <person name="Baker S.E."/>
            <person name="Benoit I."/>
            <person name="Brakhage A.A."/>
            <person name="Braus G.H."/>
            <person name="Fischer R."/>
            <person name="Frisvad J.C."/>
            <person name="Goldman G.H."/>
            <person name="Houbraken J."/>
            <person name="Oakley B."/>
            <person name="Pocsi I."/>
            <person name="Scazzocchio C."/>
            <person name="Seiboth B."/>
            <person name="vanKuyk P.A."/>
            <person name="Wortman J."/>
            <person name="Dyer P.S."/>
            <person name="Grigoriev I.V."/>
        </authorList>
    </citation>
    <scope>NUCLEOTIDE SEQUENCE [LARGE SCALE GENOMIC DNA]</scope>
    <source>
        <strain evidence="7">CBS 516.65</strain>
    </source>
</reference>
<dbReference type="InterPro" id="IPR032466">
    <property type="entry name" value="Metal_Hydrolase"/>
</dbReference>
<dbReference type="GO" id="GO:0046872">
    <property type="term" value="F:metal ion binding"/>
    <property type="evidence" value="ECO:0007669"/>
    <property type="project" value="UniProtKB-KW"/>
</dbReference>
<dbReference type="Gene3D" id="2.30.40.10">
    <property type="entry name" value="Urease, subunit C, domain 1"/>
    <property type="match status" value="1"/>
</dbReference>
<evidence type="ECO:0000313" key="6">
    <source>
        <dbReference type="EMBL" id="OJJ87686.1"/>
    </source>
</evidence>
<keyword evidence="2" id="KW-0479">Metal-binding</keyword>
<evidence type="ECO:0000259" key="5">
    <source>
        <dbReference type="Pfam" id="PF01979"/>
    </source>
</evidence>
<dbReference type="EMBL" id="KV878890">
    <property type="protein sequence ID" value="OJJ87686.1"/>
    <property type="molecule type" value="Genomic_DNA"/>
</dbReference>
<proteinExistence type="predicted"/>
<keyword evidence="4" id="KW-0862">Zinc</keyword>
<dbReference type="AlphaFoldDB" id="A0A1L9VUW8"/>
<evidence type="ECO:0000256" key="2">
    <source>
        <dbReference type="ARBA" id="ARBA00022723"/>
    </source>
</evidence>
<dbReference type="InterPro" id="IPR006680">
    <property type="entry name" value="Amidohydro-rel"/>
</dbReference>
<dbReference type="RefSeq" id="XP_022404369.1">
    <property type="nucleotide sequence ID" value="XM_022549584.1"/>
</dbReference>
<dbReference type="GeneID" id="34465844"/>
<keyword evidence="7" id="KW-1185">Reference proteome</keyword>
<dbReference type="PANTHER" id="PTHR11271">
    <property type="entry name" value="GUANINE DEAMINASE"/>
    <property type="match status" value="1"/>
</dbReference>
<comment type="cofactor">
    <cofactor evidence="1">
        <name>Zn(2+)</name>
        <dbReference type="ChEBI" id="CHEBI:29105"/>
    </cofactor>
</comment>
<dbReference type="InterPro" id="IPR051607">
    <property type="entry name" value="Metallo-dep_hydrolases"/>
</dbReference>
<dbReference type="SUPFAM" id="SSF51338">
    <property type="entry name" value="Composite domain of metallo-dependent hydrolases"/>
    <property type="match status" value="1"/>
</dbReference>
<dbReference type="Gene3D" id="3.20.20.140">
    <property type="entry name" value="Metal-dependent hydrolases"/>
    <property type="match status" value="1"/>
</dbReference>
<dbReference type="VEuPathDB" id="FungiDB:ASPGLDRAFT_71924"/>
<dbReference type="GO" id="GO:0005829">
    <property type="term" value="C:cytosol"/>
    <property type="evidence" value="ECO:0007669"/>
    <property type="project" value="TreeGrafter"/>
</dbReference>
<feature type="domain" description="Amidohydrolase-related" evidence="5">
    <location>
        <begin position="38"/>
        <end position="401"/>
    </location>
</feature>
<dbReference type="OrthoDB" id="194468at2759"/>
<dbReference type="STRING" id="1160497.A0A1L9VUW8"/>
<keyword evidence="3" id="KW-0378">Hydrolase</keyword>
<evidence type="ECO:0000313" key="7">
    <source>
        <dbReference type="Proteomes" id="UP000184300"/>
    </source>
</evidence>
<name>A0A1L9VUW8_ASPGL</name>
<dbReference type="GO" id="GO:0019239">
    <property type="term" value="F:deaminase activity"/>
    <property type="evidence" value="ECO:0007669"/>
    <property type="project" value="TreeGrafter"/>
</dbReference>
<dbReference type="Pfam" id="PF01979">
    <property type="entry name" value="Amidohydro_1"/>
    <property type="match status" value="1"/>
</dbReference>
<sequence>MSPSYILIKGAIIIPQSALTSRPPDTTNITTINAQNHIITPGFTNSHHHHHLWQHPLRALATDFSLYDYCVHLRSTYGSLYTPDDVYFSNYAAALSLINNGVTSVLDHCHVINSPAHADNAVRGLKDAGIRGGGRFVMGFGGGAGGGFDQRAREEDAVRVRDEYFRDNDPRSALLTFGIAPNEPDAQPIDKTIRELQKSRAIGARLITLHIALGHYDIFHQRTVQQLADANLLAPDLLGAIQASGAGIVSTPDTEMQMGMGNPGPVVWRAGDGGCRVGLGLDIASNQGCDVLAQMRLVLQMQRALENAKPNPNSNEEKESGPPIKLTRKTMDILRIATLGGAQVLQLDQLTGSITPGKKADLVIFRCDDIDTTLIVDPVGTVVFHASVKQIDTVLIDGRLVGVDWLGLRGELEGRSERLRREAGGCGY</sequence>
<evidence type="ECO:0000256" key="1">
    <source>
        <dbReference type="ARBA" id="ARBA00001947"/>
    </source>
</evidence>
<organism evidence="6 7">
    <name type="scientific">Aspergillus glaucus CBS 516.65</name>
    <dbReference type="NCBI Taxonomy" id="1160497"/>
    <lineage>
        <taxon>Eukaryota</taxon>
        <taxon>Fungi</taxon>
        <taxon>Dikarya</taxon>
        <taxon>Ascomycota</taxon>
        <taxon>Pezizomycotina</taxon>
        <taxon>Eurotiomycetes</taxon>
        <taxon>Eurotiomycetidae</taxon>
        <taxon>Eurotiales</taxon>
        <taxon>Aspergillaceae</taxon>
        <taxon>Aspergillus</taxon>
        <taxon>Aspergillus subgen. Aspergillus</taxon>
    </lineage>
</organism>
<evidence type="ECO:0000256" key="4">
    <source>
        <dbReference type="ARBA" id="ARBA00022833"/>
    </source>
</evidence>
<dbReference type="Proteomes" id="UP000184300">
    <property type="component" value="Unassembled WGS sequence"/>
</dbReference>